<sequence>MANEGHITTGQDVAEATRAENAALKASLAGRPRPHEIGDPVAVRAAGAAGKGAFPAPVLLPQGTNQAVPGRGGDVPVRTFETEDARGVLMFLHGGGWTLGTAEGQDIYLWDLAQAAHVCVVSVGYRLAPEHPHPAAAEDCEDVARWLLDHAADRFGADRLLIAGESAGAHLAVLTLLRLGADAAAFRAAQLSYGVFDLSMTPSQRDGAGKLFTSTPAMRWFYDQYLPGLSPEERRDPAISPLYADVRGMPPARFTVGTEDPLLDDSLFMAARWRAAGNDTELEVVAEGIHGFASFPLTIARREIDRQSGYLARAVADR</sequence>
<keyword evidence="4" id="KW-1185">Reference proteome</keyword>
<reference evidence="3 4" key="1">
    <citation type="submission" date="2019-11" db="EMBL/GenBank/DDBJ databases">
        <authorList>
            <person name="Cao P."/>
        </authorList>
    </citation>
    <scope>NUCLEOTIDE SEQUENCE [LARGE SCALE GENOMIC DNA]</scope>
    <source>
        <strain evidence="3 4">NEAU-AAG5</strain>
    </source>
</reference>
<accession>A0A7K1KYN4</accession>
<dbReference type="PANTHER" id="PTHR48081:SF8">
    <property type="entry name" value="ALPHA_BETA HYDROLASE FOLD-3 DOMAIN-CONTAINING PROTEIN-RELATED"/>
    <property type="match status" value="1"/>
</dbReference>
<dbReference type="Proteomes" id="UP000432015">
    <property type="component" value="Unassembled WGS sequence"/>
</dbReference>
<dbReference type="InterPro" id="IPR013094">
    <property type="entry name" value="AB_hydrolase_3"/>
</dbReference>
<dbReference type="InterPro" id="IPR029058">
    <property type="entry name" value="AB_hydrolase_fold"/>
</dbReference>
<evidence type="ECO:0000313" key="3">
    <source>
        <dbReference type="EMBL" id="MUN37322.1"/>
    </source>
</evidence>
<evidence type="ECO:0000313" key="4">
    <source>
        <dbReference type="Proteomes" id="UP000432015"/>
    </source>
</evidence>
<protein>
    <submittedName>
        <fullName evidence="3">Alpha/beta hydrolase fold domain-containing protein</fullName>
    </submittedName>
</protein>
<dbReference type="AlphaFoldDB" id="A0A7K1KYN4"/>
<dbReference type="RefSeq" id="WP_156216392.1">
    <property type="nucleotide sequence ID" value="NZ_WOFH01000004.1"/>
</dbReference>
<dbReference type="Pfam" id="PF07859">
    <property type="entry name" value="Abhydrolase_3"/>
    <property type="match status" value="1"/>
</dbReference>
<dbReference type="EMBL" id="WOFH01000004">
    <property type="protein sequence ID" value="MUN37322.1"/>
    <property type="molecule type" value="Genomic_DNA"/>
</dbReference>
<name>A0A7K1KYN4_9ACTN</name>
<dbReference type="InterPro" id="IPR050300">
    <property type="entry name" value="GDXG_lipolytic_enzyme"/>
</dbReference>
<dbReference type="GO" id="GO:0016787">
    <property type="term" value="F:hydrolase activity"/>
    <property type="evidence" value="ECO:0007669"/>
    <property type="project" value="UniProtKB-KW"/>
</dbReference>
<organism evidence="3 4">
    <name type="scientific">Actinomadura litoris</name>
    <dbReference type="NCBI Taxonomy" id="2678616"/>
    <lineage>
        <taxon>Bacteria</taxon>
        <taxon>Bacillati</taxon>
        <taxon>Actinomycetota</taxon>
        <taxon>Actinomycetes</taxon>
        <taxon>Streptosporangiales</taxon>
        <taxon>Thermomonosporaceae</taxon>
        <taxon>Actinomadura</taxon>
    </lineage>
</organism>
<comment type="caution">
    <text evidence="3">The sequence shown here is derived from an EMBL/GenBank/DDBJ whole genome shotgun (WGS) entry which is preliminary data.</text>
</comment>
<dbReference type="Gene3D" id="3.40.50.1820">
    <property type="entry name" value="alpha/beta hydrolase"/>
    <property type="match status" value="1"/>
</dbReference>
<evidence type="ECO:0000256" key="1">
    <source>
        <dbReference type="ARBA" id="ARBA00022801"/>
    </source>
</evidence>
<evidence type="ECO:0000259" key="2">
    <source>
        <dbReference type="Pfam" id="PF07859"/>
    </source>
</evidence>
<dbReference type="SUPFAM" id="SSF53474">
    <property type="entry name" value="alpha/beta-Hydrolases"/>
    <property type="match status" value="1"/>
</dbReference>
<proteinExistence type="predicted"/>
<feature type="domain" description="Alpha/beta hydrolase fold-3" evidence="2">
    <location>
        <begin position="89"/>
        <end position="293"/>
    </location>
</feature>
<keyword evidence="1 3" id="KW-0378">Hydrolase</keyword>
<dbReference type="PANTHER" id="PTHR48081">
    <property type="entry name" value="AB HYDROLASE SUPERFAMILY PROTEIN C4A8.06C"/>
    <property type="match status" value="1"/>
</dbReference>
<gene>
    <name evidence="3" type="ORF">GNZ18_12010</name>
</gene>